<evidence type="ECO:0000313" key="15">
    <source>
        <dbReference type="Proteomes" id="UP000005877"/>
    </source>
</evidence>
<dbReference type="GO" id="GO:0008379">
    <property type="term" value="F:thioredoxin peroxidase activity"/>
    <property type="evidence" value="ECO:0007669"/>
    <property type="project" value="TreeGrafter"/>
</dbReference>
<evidence type="ECO:0000256" key="4">
    <source>
        <dbReference type="ARBA" id="ARBA00022862"/>
    </source>
</evidence>
<keyword evidence="6" id="KW-1015">Disulfide bond</keyword>
<dbReference type="SUPFAM" id="SSF52833">
    <property type="entry name" value="Thioredoxin-like"/>
    <property type="match status" value="1"/>
</dbReference>
<dbReference type="HOGENOM" id="CLU_042529_14_1_2"/>
<keyword evidence="4" id="KW-0049">Antioxidant</keyword>
<dbReference type="STRING" id="1110509.Mhar_1087"/>
<evidence type="ECO:0000256" key="11">
    <source>
        <dbReference type="PIRSR" id="PIRSR000239-1"/>
    </source>
</evidence>
<evidence type="ECO:0000256" key="3">
    <source>
        <dbReference type="ARBA" id="ARBA00022559"/>
    </source>
</evidence>
<evidence type="ECO:0000256" key="12">
    <source>
        <dbReference type="SAM" id="MobiDB-lite"/>
    </source>
</evidence>
<evidence type="ECO:0000313" key="14">
    <source>
        <dbReference type="EMBL" id="AET64455.1"/>
    </source>
</evidence>
<evidence type="ECO:0000256" key="7">
    <source>
        <dbReference type="ARBA" id="ARBA00023284"/>
    </source>
</evidence>
<feature type="active site" description="Cysteine sulfenic acid (-SOH) intermediate; for peroxidase activity" evidence="11">
    <location>
        <position position="62"/>
    </location>
</feature>
<dbReference type="EMBL" id="CP003117">
    <property type="protein sequence ID" value="AET64455.1"/>
    <property type="molecule type" value="Genomic_DNA"/>
</dbReference>
<dbReference type="NCBIfam" id="NF006960">
    <property type="entry name" value="PRK09437.1"/>
    <property type="match status" value="1"/>
</dbReference>
<dbReference type="KEGG" id="mhi:Mhar_1087"/>
<accession>G7WMG0</accession>
<reference evidence="14 15" key="1">
    <citation type="journal article" date="2012" name="PLoS ONE">
        <title>The genome characteristics and predicted function of methyl-group oxidation pathway in the obligate aceticlastic methanogens, Methanosaeta spp.</title>
        <authorList>
            <person name="Zhu J."/>
            <person name="Zheng H."/>
            <person name="Ai G."/>
            <person name="Zhang G."/>
            <person name="Liu D."/>
            <person name="Liu X."/>
            <person name="Dong X."/>
        </authorList>
    </citation>
    <scope>NUCLEOTIDE SEQUENCE [LARGE SCALE GENOMIC DNA]</scope>
    <source>
        <strain evidence="14 15">6Ac</strain>
    </source>
</reference>
<feature type="compositionally biased region" description="Basic and acidic residues" evidence="12">
    <location>
        <begin position="1"/>
        <end position="21"/>
    </location>
</feature>
<evidence type="ECO:0000256" key="6">
    <source>
        <dbReference type="ARBA" id="ARBA00023157"/>
    </source>
</evidence>
<dbReference type="InterPro" id="IPR024706">
    <property type="entry name" value="Peroxiredoxin_AhpC-typ"/>
</dbReference>
<dbReference type="PANTHER" id="PTHR42801">
    <property type="entry name" value="THIOREDOXIN-DEPENDENT PEROXIDE REDUCTASE"/>
    <property type="match status" value="1"/>
</dbReference>
<dbReference type="InterPro" id="IPR036249">
    <property type="entry name" value="Thioredoxin-like_sf"/>
</dbReference>
<evidence type="ECO:0000256" key="9">
    <source>
        <dbReference type="ARBA" id="ARBA00038489"/>
    </source>
</evidence>
<name>G7WMG0_METH6</name>
<protein>
    <recommendedName>
        <fullName evidence="2">thioredoxin-dependent peroxiredoxin</fullName>
        <ecNumber evidence="2">1.11.1.24</ecNumber>
    </recommendedName>
    <alternativeName>
        <fullName evidence="8">Thioredoxin peroxidase</fullName>
    </alternativeName>
</protein>
<dbReference type="InterPro" id="IPR050924">
    <property type="entry name" value="Peroxiredoxin_BCP/PrxQ"/>
</dbReference>
<dbReference type="PANTHER" id="PTHR42801:SF4">
    <property type="entry name" value="AHPC_TSA FAMILY PROTEIN"/>
    <property type="match status" value="1"/>
</dbReference>
<dbReference type="InterPro" id="IPR000866">
    <property type="entry name" value="AhpC/TSA"/>
</dbReference>
<comment type="subunit">
    <text evidence="1">Monomer.</text>
</comment>
<keyword evidence="3" id="KW-0575">Peroxidase</keyword>
<keyword evidence="5" id="KW-0560">Oxidoreductase</keyword>
<evidence type="ECO:0000256" key="2">
    <source>
        <dbReference type="ARBA" id="ARBA00013017"/>
    </source>
</evidence>
<dbReference type="Pfam" id="PF00578">
    <property type="entry name" value="AhpC-TSA"/>
    <property type="match status" value="1"/>
</dbReference>
<dbReference type="AlphaFoldDB" id="G7WMG0"/>
<dbReference type="FunFam" id="3.40.30.10:FF:000007">
    <property type="entry name" value="Thioredoxin-dependent thiol peroxidase"/>
    <property type="match status" value="1"/>
</dbReference>
<sequence>MRGDVRRSGGIDMADEKKTIEGGDAAPGFCLPDQDEQEVCLAELSGRWVVLYFYPKDNTSGCTREALDFTERLKDFRDLGAEVFGVSPDSPKSHRSFREKHRLEVTLLSDPDHGVLEAYGAWGKKKMYGKEYDGVLRSTAIVDPDGKVARIWRRVRVKGHVEEVLEAQRSLSSER</sequence>
<dbReference type="GO" id="GO:0045454">
    <property type="term" value="P:cell redox homeostasis"/>
    <property type="evidence" value="ECO:0007669"/>
    <property type="project" value="TreeGrafter"/>
</dbReference>
<dbReference type="Proteomes" id="UP000005877">
    <property type="component" value="Chromosome"/>
</dbReference>
<comment type="similarity">
    <text evidence="9">Belongs to the peroxiredoxin family. BCP/PrxQ subfamily.</text>
</comment>
<dbReference type="PROSITE" id="PS51352">
    <property type="entry name" value="THIOREDOXIN_2"/>
    <property type="match status" value="1"/>
</dbReference>
<dbReference type="PATRIC" id="fig|1110509.7.peg.1209"/>
<dbReference type="GO" id="GO:0005737">
    <property type="term" value="C:cytoplasm"/>
    <property type="evidence" value="ECO:0007669"/>
    <property type="project" value="TreeGrafter"/>
</dbReference>
<evidence type="ECO:0000256" key="1">
    <source>
        <dbReference type="ARBA" id="ARBA00011245"/>
    </source>
</evidence>
<gene>
    <name evidence="14" type="ordered locus">Mhar_1087</name>
</gene>
<dbReference type="PIRSF" id="PIRSF000239">
    <property type="entry name" value="AHPC"/>
    <property type="match status" value="1"/>
</dbReference>
<dbReference type="GO" id="GO:0034599">
    <property type="term" value="P:cellular response to oxidative stress"/>
    <property type="evidence" value="ECO:0007669"/>
    <property type="project" value="TreeGrafter"/>
</dbReference>
<organism evidence="14 15">
    <name type="scientific">Methanothrix harundinacea (strain 6Ac)</name>
    <name type="common">Methanosaeta harundinacea</name>
    <dbReference type="NCBI Taxonomy" id="1110509"/>
    <lineage>
        <taxon>Archaea</taxon>
        <taxon>Methanobacteriati</taxon>
        <taxon>Methanobacteriota</taxon>
        <taxon>Stenosarchaea group</taxon>
        <taxon>Methanomicrobia</taxon>
        <taxon>Methanotrichales</taxon>
        <taxon>Methanotrichaceae</taxon>
        <taxon>Methanothrix</taxon>
    </lineage>
</organism>
<evidence type="ECO:0000256" key="5">
    <source>
        <dbReference type="ARBA" id="ARBA00023002"/>
    </source>
</evidence>
<feature type="domain" description="Thioredoxin" evidence="13">
    <location>
        <begin position="20"/>
        <end position="173"/>
    </location>
</feature>
<comment type="catalytic activity">
    <reaction evidence="10">
        <text>a hydroperoxide + [thioredoxin]-dithiol = an alcohol + [thioredoxin]-disulfide + H2O</text>
        <dbReference type="Rhea" id="RHEA:62620"/>
        <dbReference type="Rhea" id="RHEA-COMP:10698"/>
        <dbReference type="Rhea" id="RHEA-COMP:10700"/>
        <dbReference type="ChEBI" id="CHEBI:15377"/>
        <dbReference type="ChEBI" id="CHEBI:29950"/>
        <dbReference type="ChEBI" id="CHEBI:30879"/>
        <dbReference type="ChEBI" id="CHEBI:35924"/>
        <dbReference type="ChEBI" id="CHEBI:50058"/>
        <dbReference type="EC" id="1.11.1.24"/>
    </reaction>
</comment>
<dbReference type="EC" id="1.11.1.24" evidence="2"/>
<proteinExistence type="inferred from homology"/>
<evidence type="ECO:0000256" key="8">
    <source>
        <dbReference type="ARBA" id="ARBA00032824"/>
    </source>
</evidence>
<dbReference type="CDD" id="cd03017">
    <property type="entry name" value="PRX_BCP"/>
    <property type="match status" value="1"/>
</dbReference>
<evidence type="ECO:0000259" key="13">
    <source>
        <dbReference type="PROSITE" id="PS51352"/>
    </source>
</evidence>
<evidence type="ECO:0000256" key="10">
    <source>
        <dbReference type="ARBA" id="ARBA00049091"/>
    </source>
</evidence>
<dbReference type="InterPro" id="IPR013766">
    <property type="entry name" value="Thioredoxin_domain"/>
</dbReference>
<keyword evidence="7" id="KW-0676">Redox-active center</keyword>
<keyword evidence="15" id="KW-1185">Reference proteome</keyword>
<feature type="region of interest" description="Disordered" evidence="12">
    <location>
        <begin position="1"/>
        <end position="24"/>
    </location>
</feature>
<dbReference type="Gene3D" id="3.40.30.10">
    <property type="entry name" value="Glutaredoxin"/>
    <property type="match status" value="1"/>
</dbReference>